<comment type="caution">
    <text evidence="1">The sequence shown here is derived from an EMBL/GenBank/DDBJ whole genome shotgun (WGS) entry which is preliminary data.</text>
</comment>
<dbReference type="RefSeq" id="WP_112147195.1">
    <property type="nucleotide sequence ID" value="NZ_PGTO01000027.1"/>
</dbReference>
<sequence>MTAASRRSMVAVLIAIADHNGPIPAHFFEGMARSSERRAFLHHLSPVRKKLWVVYAKRGSVTATQFAWLVGYRPPCNGRLAVSKALRGLTGDACDINPNVVFRGRRVILGRLPPKDEWASAHWYANEASS</sequence>
<dbReference type="OrthoDB" id="6979325at2"/>
<dbReference type="Proteomes" id="UP000251075">
    <property type="component" value="Unassembled WGS sequence"/>
</dbReference>
<reference evidence="1 2" key="1">
    <citation type="submission" date="2017-11" db="EMBL/GenBank/DDBJ databases">
        <title>Draft genome sequence of magnetotactic bacterium Magnetospirillum kuznetsovii LBB-42.</title>
        <authorList>
            <person name="Grouzdev D.S."/>
            <person name="Rysina M.S."/>
            <person name="Baslerov R.V."/>
            <person name="Koziaeva V."/>
        </authorList>
    </citation>
    <scope>NUCLEOTIDE SEQUENCE [LARGE SCALE GENOMIC DNA]</scope>
    <source>
        <strain evidence="1 2">LBB-42</strain>
    </source>
</reference>
<dbReference type="EMBL" id="PGTO01000027">
    <property type="protein sequence ID" value="RAU20279.1"/>
    <property type="molecule type" value="Genomic_DNA"/>
</dbReference>
<keyword evidence="2" id="KW-1185">Reference proteome</keyword>
<protein>
    <submittedName>
        <fullName evidence="1">Uncharacterized protein</fullName>
    </submittedName>
</protein>
<name>A0A364NT60_9PROT</name>
<dbReference type="AlphaFoldDB" id="A0A364NT60"/>
<accession>A0A364NT60</accession>
<evidence type="ECO:0000313" key="2">
    <source>
        <dbReference type="Proteomes" id="UP000251075"/>
    </source>
</evidence>
<gene>
    <name evidence="1" type="ORF">CU669_19120</name>
</gene>
<evidence type="ECO:0000313" key="1">
    <source>
        <dbReference type="EMBL" id="RAU20279.1"/>
    </source>
</evidence>
<organism evidence="1 2">
    <name type="scientific">Paramagnetospirillum kuznetsovii</name>
    <dbReference type="NCBI Taxonomy" id="2053833"/>
    <lineage>
        <taxon>Bacteria</taxon>
        <taxon>Pseudomonadati</taxon>
        <taxon>Pseudomonadota</taxon>
        <taxon>Alphaproteobacteria</taxon>
        <taxon>Rhodospirillales</taxon>
        <taxon>Magnetospirillaceae</taxon>
        <taxon>Paramagnetospirillum</taxon>
    </lineage>
</organism>
<proteinExistence type="predicted"/>